<evidence type="ECO:0000256" key="4">
    <source>
        <dbReference type="PROSITE-ProRule" id="PRU00221"/>
    </source>
</evidence>
<dbReference type="InterPro" id="IPR001680">
    <property type="entry name" value="WD40_rpt"/>
</dbReference>
<dbReference type="EMBL" id="GL349449">
    <property type="protein sequence ID" value="KNC48015.1"/>
    <property type="molecule type" value="Genomic_DNA"/>
</dbReference>
<feature type="repeat" description="WD" evidence="4">
    <location>
        <begin position="250"/>
        <end position="285"/>
    </location>
</feature>
<keyword evidence="8" id="KW-1185">Reference proteome</keyword>
<dbReference type="AlphaFoldDB" id="A0A0L0D729"/>
<dbReference type="eggNOG" id="KOG1007">
    <property type="taxonomic scope" value="Eukaryota"/>
</dbReference>
<dbReference type="GO" id="GO:0016567">
    <property type="term" value="P:protein ubiquitination"/>
    <property type="evidence" value="ECO:0007669"/>
    <property type="project" value="TreeGrafter"/>
</dbReference>
<evidence type="ECO:0000256" key="5">
    <source>
        <dbReference type="SAM" id="MobiDB-lite"/>
    </source>
</evidence>
<reference evidence="7 8" key="1">
    <citation type="submission" date="2010-05" db="EMBL/GenBank/DDBJ databases">
        <title>The Genome Sequence of Thecamonas trahens ATCC 50062.</title>
        <authorList>
            <consortium name="The Broad Institute Genome Sequencing Platform"/>
            <person name="Russ C."/>
            <person name="Cuomo C."/>
            <person name="Shea T."/>
            <person name="Young S.K."/>
            <person name="Zeng Q."/>
            <person name="Koehrsen M."/>
            <person name="Haas B."/>
            <person name="Borodovsky M."/>
            <person name="Guigo R."/>
            <person name="Alvarado L."/>
            <person name="Berlin A."/>
            <person name="Bochicchio J."/>
            <person name="Borenstein D."/>
            <person name="Chapman S."/>
            <person name="Chen Z."/>
            <person name="Freedman E."/>
            <person name="Gellesch M."/>
            <person name="Goldberg J."/>
            <person name="Griggs A."/>
            <person name="Gujja S."/>
            <person name="Heilman E."/>
            <person name="Heiman D."/>
            <person name="Hepburn T."/>
            <person name="Howarth C."/>
            <person name="Jen D."/>
            <person name="Larson L."/>
            <person name="Mehta T."/>
            <person name="Park D."/>
            <person name="Pearson M."/>
            <person name="Roberts A."/>
            <person name="Saif S."/>
            <person name="Shenoy N."/>
            <person name="Sisk P."/>
            <person name="Stolte C."/>
            <person name="Sykes S."/>
            <person name="Thomson T."/>
            <person name="Walk T."/>
            <person name="White J."/>
            <person name="Yandava C."/>
            <person name="Burger G."/>
            <person name="Gray M.W."/>
            <person name="Holland P.W.H."/>
            <person name="King N."/>
            <person name="Lang F.B.F."/>
            <person name="Roger A.J."/>
            <person name="Ruiz-Trillo I."/>
            <person name="Lander E."/>
            <person name="Nusbaum C."/>
        </authorList>
    </citation>
    <scope>NUCLEOTIDE SEQUENCE [LARGE SCALE GENOMIC DNA]</scope>
    <source>
        <strain evidence="7 8">ATCC 50062</strain>
    </source>
</reference>
<dbReference type="InterPro" id="IPR036322">
    <property type="entry name" value="WD40_repeat_dom_sf"/>
</dbReference>
<dbReference type="PANTHER" id="PTHR14205:SF15">
    <property type="entry name" value="EARP AND GARP COMPLEX-INTERACTING PROTEIN 1"/>
    <property type="match status" value="1"/>
</dbReference>
<dbReference type="Pfam" id="PF00400">
    <property type="entry name" value="WD40"/>
    <property type="match status" value="1"/>
</dbReference>
<feature type="domain" description="EIPR1-like beta-propeller" evidence="6">
    <location>
        <begin position="181"/>
        <end position="319"/>
    </location>
</feature>
<dbReference type="RefSeq" id="XP_013759030.1">
    <property type="nucleotide sequence ID" value="XM_013903576.1"/>
</dbReference>
<evidence type="ECO:0000256" key="2">
    <source>
        <dbReference type="ARBA" id="ARBA00022574"/>
    </source>
</evidence>
<dbReference type="Pfam" id="PF23609">
    <property type="entry name" value="Beta-prop_EIPR1"/>
    <property type="match status" value="1"/>
</dbReference>
<dbReference type="SUPFAM" id="SSF50978">
    <property type="entry name" value="WD40 repeat-like"/>
    <property type="match status" value="1"/>
</dbReference>
<keyword evidence="3" id="KW-0677">Repeat</keyword>
<dbReference type="Gene3D" id="2.130.10.10">
    <property type="entry name" value="YVTN repeat-like/Quinoprotein amine dehydrogenase"/>
    <property type="match status" value="1"/>
</dbReference>
<protein>
    <submittedName>
        <fullName evidence="7">TSSC1 protein</fullName>
    </submittedName>
</protein>
<accession>A0A0L0D729</accession>
<dbReference type="SMART" id="SM00320">
    <property type="entry name" value="WD40"/>
    <property type="match status" value="3"/>
</dbReference>
<gene>
    <name evidence="7" type="ORF">AMSG_04249</name>
</gene>
<dbReference type="PROSITE" id="PS50082">
    <property type="entry name" value="WD_REPEATS_2"/>
    <property type="match status" value="1"/>
</dbReference>
<keyword evidence="2 4" id="KW-0853">WD repeat</keyword>
<dbReference type="PANTHER" id="PTHR14205">
    <property type="entry name" value="WD-REPEAT PROTEIN"/>
    <property type="match status" value="1"/>
</dbReference>
<organism evidence="7 8">
    <name type="scientific">Thecamonas trahens ATCC 50062</name>
    <dbReference type="NCBI Taxonomy" id="461836"/>
    <lineage>
        <taxon>Eukaryota</taxon>
        <taxon>Apusozoa</taxon>
        <taxon>Apusomonadida</taxon>
        <taxon>Apusomonadidae</taxon>
        <taxon>Thecamonas</taxon>
    </lineage>
</organism>
<dbReference type="InterPro" id="IPR059104">
    <property type="entry name" value="Beta-prop_EIPR1-like"/>
</dbReference>
<dbReference type="InterPro" id="IPR040323">
    <property type="entry name" value="EIPR1"/>
</dbReference>
<feature type="compositionally biased region" description="Polar residues" evidence="5">
    <location>
        <begin position="127"/>
        <end position="143"/>
    </location>
</feature>
<dbReference type="PROSITE" id="PS00678">
    <property type="entry name" value="WD_REPEATS_1"/>
    <property type="match status" value="1"/>
</dbReference>
<evidence type="ECO:0000259" key="6">
    <source>
        <dbReference type="Pfam" id="PF23609"/>
    </source>
</evidence>
<dbReference type="OrthoDB" id="196957at2759"/>
<name>A0A0L0D729_THETB</name>
<comment type="similarity">
    <text evidence="1">Belongs to the WD repeat EIPR1 family.</text>
</comment>
<sequence>MEAGDESVIHGINNTTRCLTPLGGDEGAEAHVWAVGTCSPATAANAVHLVHYVPENGTTGVETAYTVPDGAEVWRLASHPGHAHLLAAVVRDAGEPGATGRGLVYSMSDLPAFGAGDGDGDAALQLPSPTSPSALPQLEQTGSLPGGPGTELGPVVDVLISALDVTDSSAAVVCRRGVALATLDRDGLAAAVARYVLPSDGNGATCGARSPHASDEVAVAIGSRIVGYDVRAQSEAFVLEGAAAQGGAGIFSLDFNPNKLYCLASGHSDGSVAFWDVRKGGEPVVRMHEHAHWVWGLAYNHSYDQFVLSGSSDTLVKLYSVWSASSAWEASEAGRAGHPVDHVAKTYEEHDDSVYGLAWSRGDAWTFASVSGDGRVAIHAVPQEAKMQALMT</sequence>
<dbReference type="InterPro" id="IPR019775">
    <property type="entry name" value="WD40_repeat_CS"/>
</dbReference>
<dbReference type="InterPro" id="IPR015943">
    <property type="entry name" value="WD40/YVTN_repeat-like_dom_sf"/>
</dbReference>
<feature type="region of interest" description="Disordered" evidence="5">
    <location>
        <begin position="116"/>
        <end position="149"/>
    </location>
</feature>
<dbReference type="STRING" id="461836.A0A0L0D729"/>
<evidence type="ECO:0000313" key="7">
    <source>
        <dbReference type="EMBL" id="KNC48015.1"/>
    </source>
</evidence>
<dbReference type="Proteomes" id="UP000054408">
    <property type="component" value="Unassembled WGS sequence"/>
</dbReference>
<proteinExistence type="inferred from homology"/>
<dbReference type="GeneID" id="25563801"/>
<evidence type="ECO:0000256" key="1">
    <source>
        <dbReference type="ARBA" id="ARBA00005672"/>
    </source>
</evidence>
<evidence type="ECO:0000256" key="3">
    <source>
        <dbReference type="ARBA" id="ARBA00022737"/>
    </source>
</evidence>
<evidence type="ECO:0000313" key="8">
    <source>
        <dbReference type="Proteomes" id="UP000054408"/>
    </source>
</evidence>